<dbReference type="PROSITE" id="PS50168">
    <property type="entry name" value="DED"/>
    <property type="match status" value="2"/>
</dbReference>
<feature type="domain" description="DED" evidence="3">
    <location>
        <begin position="230"/>
        <end position="311"/>
    </location>
</feature>
<name>A0AAU9XSS2_9CNID</name>
<dbReference type="InterPro" id="IPR011029">
    <property type="entry name" value="DEATH-like_dom_sf"/>
</dbReference>
<protein>
    <recommendedName>
        <fullName evidence="3">DED domain-containing protein</fullName>
    </recommendedName>
</protein>
<sequence>MQQLANSLQLDKCFFKNPTAEDQRAFRGLARIAKILNRFDVFEYLRKNVPAGTTGFFKFIPFRLTTAEKKRLCREKQQSSKFLSTHRKNASERQYTGGVLMNSINHNDSSFLSGPRLPENMLIKEISKLKKNLLSRVLKCKYPLGELRDLDLRPSDMKYSVSTTILDAFAMRLNLRTVDEITDVNSFLTKLEERSLLGIDRFHILKDLLKGMRKWDLLRMVDEFEIKRKDYKQFLEKISCALDESNELQRLILICKRQNLIAHDREEHIGNVNALFTELEKQNNLGIGNLNILRNLATEVEKPELCRLVDDFNEKRKQEDDAERKRKEWEDYKLRARAQAASVLVGGINIGERLIGVVTPLCTFRNVTGGAVVVTTWMVLRRSPSMEAFVNAFKEAVLPFGNCLRAISEGSIRFTLQAENISALDALWQSYQDATLQKNLQEFLVTEEIKQLAGGEVTLTVYIDEDEYRNAIFDLMISGKEEIKLEEKSGLKDRASSDSDLLKKRNMTTSNTKDPFPERKFFPLERKVRVEENLWEIFSEITPSSDSGAGTWSRATSEYGFDEGDRLEKLDQVDSLIKGAIENWNSSRKLGY</sequence>
<reference evidence="4 5" key="1">
    <citation type="submission" date="2022-05" db="EMBL/GenBank/DDBJ databases">
        <authorList>
            <consortium name="Genoscope - CEA"/>
            <person name="William W."/>
        </authorList>
    </citation>
    <scope>NUCLEOTIDE SEQUENCE [LARGE SCALE GENOMIC DNA]</scope>
</reference>
<organism evidence="4 5">
    <name type="scientific">Pocillopora meandrina</name>
    <dbReference type="NCBI Taxonomy" id="46732"/>
    <lineage>
        <taxon>Eukaryota</taxon>
        <taxon>Metazoa</taxon>
        <taxon>Cnidaria</taxon>
        <taxon>Anthozoa</taxon>
        <taxon>Hexacorallia</taxon>
        <taxon>Scleractinia</taxon>
        <taxon>Astrocoeniina</taxon>
        <taxon>Pocilloporidae</taxon>
        <taxon>Pocillopora</taxon>
    </lineage>
</organism>
<feature type="domain" description="DED" evidence="3">
    <location>
        <begin position="176"/>
        <end position="223"/>
    </location>
</feature>
<dbReference type="GO" id="GO:0006915">
    <property type="term" value="P:apoptotic process"/>
    <property type="evidence" value="ECO:0007669"/>
    <property type="project" value="UniProtKB-KW"/>
</dbReference>
<dbReference type="Gene3D" id="1.10.533.10">
    <property type="entry name" value="Death Domain, Fas"/>
    <property type="match status" value="2"/>
</dbReference>
<keyword evidence="5" id="KW-1185">Reference proteome</keyword>
<evidence type="ECO:0000313" key="5">
    <source>
        <dbReference type="Proteomes" id="UP001159428"/>
    </source>
</evidence>
<dbReference type="PANTHER" id="PTHR48169:SF7">
    <property type="entry name" value="CASPASE 10"/>
    <property type="match status" value="1"/>
</dbReference>
<accession>A0AAU9XSS2</accession>
<dbReference type="AlphaFoldDB" id="A0AAU9XSS2"/>
<comment type="caution">
    <text evidence="4">The sequence shown here is derived from an EMBL/GenBank/DDBJ whole genome shotgun (WGS) entry which is preliminary data.</text>
</comment>
<dbReference type="InterPro" id="IPR049341">
    <property type="entry name" value="TRADD-like_N"/>
</dbReference>
<gene>
    <name evidence="4" type="ORF">PMEA_00030172</name>
</gene>
<evidence type="ECO:0000313" key="4">
    <source>
        <dbReference type="EMBL" id="CAH3157785.1"/>
    </source>
</evidence>
<feature type="region of interest" description="Disordered" evidence="2">
    <location>
        <begin position="496"/>
        <end position="516"/>
    </location>
</feature>
<keyword evidence="1" id="KW-0053">Apoptosis</keyword>
<evidence type="ECO:0000256" key="1">
    <source>
        <dbReference type="ARBA" id="ARBA00022703"/>
    </source>
</evidence>
<proteinExistence type="predicted"/>
<dbReference type="Proteomes" id="UP001159428">
    <property type="component" value="Unassembled WGS sequence"/>
</dbReference>
<dbReference type="GO" id="GO:0042981">
    <property type="term" value="P:regulation of apoptotic process"/>
    <property type="evidence" value="ECO:0007669"/>
    <property type="project" value="InterPro"/>
</dbReference>
<dbReference type="InterPro" id="IPR001875">
    <property type="entry name" value="DED_dom"/>
</dbReference>
<dbReference type="SUPFAM" id="SSF47986">
    <property type="entry name" value="DEATH domain"/>
    <property type="match status" value="2"/>
</dbReference>
<evidence type="ECO:0000259" key="3">
    <source>
        <dbReference type="PROSITE" id="PS50168"/>
    </source>
</evidence>
<dbReference type="EMBL" id="CALNXJ010000065">
    <property type="protein sequence ID" value="CAH3157785.1"/>
    <property type="molecule type" value="Genomic_DNA"/>
</dbReference>
<evidence type="ECO:0000256" key="2">
    <source>
        <dbReference type="SAM" id="MobiDB-lite"/>
    </source>
</evidence>
<dbReference type="PANTHER" id="PTHR48169">
    <property type="entry name" value="DED DOMAIN-CONTAINING PROTEIN"/>
    <property type="match status" value="1"/>
</dbReference>
<dbReference type="Pfam" id="PF20694">
    <property type="entry name" value="TRADD-like_N"/>
    <property type="match status" value="1"/>
</dbReference>